<organism evidence="4 5">
    <name type="scientific">Streptomyces pathocidini</name>
    <dbReference type="NCBI Taxonomy" id="1650571"/>
    <lineage>
        <taxon>Bacteria</taxon>
        <taxon>Bacillati</taxon>
        <taxon>Actinomycetota</taxon>
        <taxon>Actinomycetes</taxon>
        <taxon>Kitasatosporales</taxon>
        <taxon>Streptomycetaceae</taxon>
        <taxon>Streptomyces</taxon>
    </lineage>
</organism>
<keyword evidence="2" id="KW-1133">Transmembrane helix</keyword>
<dbReference type="Proteomes" id="UP001611548">
    <property type="component" value="Unassembled WGS sequence"/>
</dbReference>
<comment type="caution">
    <text evidence="4">The sequence shown here is derived from an EMBL/GenBank/DDBJ whole genome shotgun (WGS) entry which is preliminary data.</text>
</comment>
<reference evidence="4 5" key="1">
    <citation type="submission" date="2024-10" db="EMBL/GenBank/DDBJ databases">
        <title>The Natural Products Discovery Center: Release of the First 8490 Sequenced Strains for Exploring Actinobacteria Biosynthetic Diversity.</title>
        <authorList>
            <person name="Kalkreuter E."/>
            <person name="Kautsar S.A."/>
            <person name="Yang D."/>
            <person name="Bader C.D."/>
            <person name="Teijaro C.N."/>
            <person name="Fluegel L."/>
            <person name="Davis C.M."/>
            <person name="Simpson J.R."/>
            <person name="Lauterbach L."/>
            <person name="Steele A.D."/>
            <person name="Gui C."/>
            <person name="Meng S."/>
            <person name="Li G."/>
            <person name="Viehrig K."/>
            <person name="Ye F."/>
            <person name="Su P."/>
            <person name="Kiefer A.F."/>
            <person name="Nichols A."/>
            <person name="Cepeda A.J."/>
            <person name="Yan W."/>
            <person name="Fan B."/>
            <person name="Jiang Y."/>
            <person name="Adhikari A."/>
            <person name="Zheng C.-J."/>
            <person name="Schuster L."/>
            <person name="Cowan T.M."/>
            <person name="Smanski M.J."/>
            <person name="Chevrette M.G."/>
            <person name="De Carvalho L.P.S."/>
            <person name="Shen B."/>
        </authorList>
    </citation>
    <scope>NUCLEOTIDE SEQUENCE [LARGE SCALE GENOMIC DNA]</scope>
    <source>
        <strain evidence="4 5">NPDC020327</strain>
    </source>
</reference>
<evidence type="ECO:0000256" key="1">
    <source>
        <dbReference type="SAM" id="MobiDB-lite"/>
    </source>
</evidence>
<protein>
    <submittedName>
        <fullName evidence="4">Uncharacterized protein</fullName>
    </submittedName>
</protein>
<keyword evidence="3" id="KW-0732">Signal</keyword>
<feature type="region of interest" description="Disordered" evidence="1">
    <location>
        <begin position="168"/>
        <end position="191"/>
    </location>
</feature>
<feature type="transmembrane region" description="Helical" evidence="2">
    <location>
        <begin position="198"/>
        <end position="219"/>
    </location>
</feature>
<dbReference type="EMBL" id="JBIRWE010000017">
    <property type="protein sequence ID" value="MFI1967311.1"/>
    <property type="molecule type" value="Genomic_DNA"/>
</dbReference>
<proteinExistence type="predicted"/>
<keyword evidence="5" id="KW-1185">Reference proteome</keyword>
<sequence>MRRFAALACTAAAALAALLTASPPAAAGGPTTVLITSQTTEKAAALLTDTERYRRLEQLLGPATAEQAGDDRAEPALDGRGKAAGRHIGVSWMSQDVSVWRTDTVYPDAEAGEVWIRTVPRPSTSPGLHPGGPPALPGSPDQGFWHPAERPDDLRALLKDLGVMGEERARAGRPPGRTAAGEGRAVPAAVGSESGGPAWWWGVPGFAVGMGIGCGGTLLMRRWLSRSSLDEPGPRRHLLDI</sequence>
<dbReference type="RefSeq" id="WP_157859087.1">
    <property type="nucleotide sequence ID" value="NZ_JBIRWE010000017.1"/>
</dbReference>
<feature type="signal peptide" evidence="3">
    <location>
        <begin position="1"/>
        <end position="27"/>
    </location>
</feature>
<keyword evidence="2" id="KW-0472">Membrane</keyword>
<accession>A0ABW7V044</accession>
<evidence type="ECO:0000256" key="3">
    <source>
        <dbReference type="SAM" id="SignalP"/>
    </source>
</evidence>
<feature type="compositionally biased region" description="Low complexity" evidence="1">
    <location>
        <begin position="172"/>
        <end position="185"/>
    </location>
</feature>
<feature type="chain" id="PRO_5046048742" evidence="3">
    <location>
        <begin position="28"/>
        <end position="241"/>
    </location>
</feature>
<name>A0ABW7V044_9ACTN</name>
<evidence type="ECO:0000313" key="4">
    <source>
        <dbReference type="EMBL" id="MFI1967311.1"/>
    </source>
</evidence>
<evidence type="ECO:0000313" key="5">
    <source>
        <dbReference type="Proteomes" id="UP001611548"/>
    </source>
</evidence>
<gene>
    <name evidence="4" type="ORF">ACH429_24870</name>
</gene>
<evidence type="ECO:0000256" key="2">
    <source>
        <dbReference type="SAM" id="Phobius"/>
    </source>
</evidence>
<keyword evidence="2" id="KW-0812">Transmembrane</keyword>